<gene>
    <name evidence="1" type="ORF">DAEQUDRAFT_761512</name>
</gene>
<dbReference type="AlphaFoldDB" id="A0A165TWJ3"/>
<dbReference type="OrthoDB" id="3222238at2759"/>
<sequence>MSSRRRALQNHDVLHEIFTWLALQPGGDEITPEEEEDRRADRHDLLNAALVCKSFTGHALDALWRELDDLLPVMQLFTEAQDPEADGTVPDGALADGLDVSFSYLISETEWARFRHYARRVRVIRDSGFGTFEASMLLHLAQRNGGKPLFPCLRCLTHQVGSNMDTGLLPLVASTLESAKLMFCGETWYGIDAEESPAIARKMRDYAVQKSLTNLCTNAPELRRLTITDLGRASTLSPLLVCRQLRCLHIHDIVFNPRSLRSLASLETVRELDLKYELMSCDFSGCSGLIGVESVSLSAPMYQIPTVLDMISSTRVRTVRITDPTRRAAFQDCSDVVQIAAKFPCLDEFWLAADNSFVFSPDTSPPPSTPLMLLLAPLLQRRGLRTLSINRWQPGGFALGDDDVQTFADAWPGLQSLVLTVNRAEVIPTLDSLTIVARALPALVELELPSITILSAEQLRPRPELGPHPLRTFEVGDPDRGTEAFDAAAVAQWVHDIFPRFSMPGESEGFPDFLASLLGELERLHTEVPFSDWQAGEDAEGAVELPLVRAST</sequence>
<name>A0A165TWJ3_9APHY</name>
<keyword evidence="2" id="KW-1185">Reference proteome</keyword>
<evidence type="ECO:0008006" key="3">
    <source>
        <dbReference type="Google" id="ProtNLM"/>
    </source>
</evidence>
<dbReference type="EMBL" id="KV429034">
    <property type="protein sequence ID" value="KZT74057.1"/>
    <property type="molecule type" value="Genomic_DNA"/>
</dbReference>
<evidence type="ECO:0000313" key="2">
    <source>
        <dbReference type="Proteomes" id="UP000076727"/>
    </source>
</evidence>
<dbReference type="InterPro" id="IPR032675">
    <property type="entry name" value="LRR_dom_sf"/>
</dbReference>
<dbReference type="Gene3D" id="3.80.10.10">
    <property type="entry name" value="Ribonuclease Inhibitor"/>
    <property type="match status" value="1"/>
</dbReference>
<protein>
    <recommendedName>
        <fullName evidence="3">F-box domain-containing protein</fullName>
    </recommendedName>
</protein>
<dbReference type="SUPFAM" id="SSF52047">
    <property type="entry name" value="RNI-like"/>
    <property type="match status" value="1"/>
</dbReference>
<organism evidence="1 2">
    <name type="scientific">Daedalea quercina L-15889</name>
    <dbReference type="NCBI Taxonomy" id="1314783"/>
    <lineage>
        <taxon>Eukaryota</taxon>
        <taxon>Fungi</taxon>
        <taxon>Dikarya</taxon>
        <taxon>Basidiomycota</taxon>
        <taxon>Agaricomycotina</taxon>
        <taxon>Agaricomycetes</taxon>
        <taxon>Polyporales</taxon>
        <taxon>Fomitopsis</taxon>
    </lineage>
</organism>
<reference evidence="1 2" key="1">
    <citation type="journal article" date="2016" name="Mol. Biol. Evol.">
        <title>Comparative Genomics of Early-Diverging Mushroom-Forming Fungi Provides Insights into the Origins of Lignocellulose Decay Capabilities.</title>
        <authorList>
            <person name="Nagy L.G."/>
            <person name="Riley R."/>
            <person name="Tritt A."/>
            <person name="Adam C."/>
            <person name="Daum C."/>
            <person name="Floudas D."/>
            <person name="Sun H."/>
            <person name="Yadav J.S."/>
            <person name="Pangilinan J."/>
            <person name="Larsson K.H."/>
            <person name="Matsuura K."/>
            <person name="Barry K."/>
            <person name="Labutti K."/>
            <person name="Kuo R."/>
            <person name="Ohm R.A."/>
            <person name="Bhattacharya S.S."/>
            <person name="Shirouzu T."/>
            <person name="Yoshinaga Y."/>
            <person name="Martin F.M."/>
            <person name="Grigoriev I.V."/>
            <person name="Hibbett D.S."/>
        </authorList>
    </citation>
    <scope>NUCLEOTIDE SEQUENCE [LARGE SCALE GENOMIC DNA]</scope>
    <source>
        <strain evidence="1 2">L-15889</strain>
    </source>
</reference>
<dbReference type="STRING" id="1314783.A0A165TWJ3"/>
<dbReference type="Proteomes" id="UP000076727">
    <property type="component" value="Unassembled WGS sequence"/>
</dbReference>
<evidence type="ECO:0000313" key="1">
    <source>
        <dbReference type="EMBL" id="KZT74057.1"/>
    </source>
</evidence>
<proteinExistence type="predicted"/>
<accession>A0A165TWJ3</accession>